<dbReference type="EMBL" id="JBHULN010000001">
    <property type="protein sequence ID" value="MFD2569556.1"/>
    <property type="molecule type" value="Genomic_DNA"/>
</dbReference>
<dbReference type="InterPro" id="IPR029063">
    <property type="entry name" value="SAM-dependent_MTases_sf"/>
</dbReference>
<keyword evidence="2" id="KW-0328">Glycosyltransferase</keyword>
<proteinExistence type="predicted"/>
<dbReference type="SUPFAM" id="SSF53335">
    <property type="entry name" value="S-adenosyl-L-methionine-dependent methyltransferases"/>
    <property type="match status" value="1"/>
</dbReference>
<dbReference type="PANTHER" id="PTHR10859">
    <property type="entry name" value="GLYCOSYL TRANSFERASE"/>
    <property type="match status" value="1"/>
</dbReference>
<organism evidence="2 3">
    <name type="scientific">Spirosoma soli</name>
    <dbReference type="NCBI Taxonomy" id="1770529"/>
    <lineage>
        <taxon>Bacteria</taxon>
        <taxon>Pseudomonadati</taxon>
        <taxon>Bacteroidota</taxon>
        <taxon>Cytophagia</taxon>
        <taxon>Cytophagales</taxon>
        <taxon>Cytophagaceae</taxon>
        <taxon>Spirosoma</taxon>
    </lineage>
</organism>
<dbReference type="SUPFAM" id="SSF53448">
    <property type="entry name" value="Nucleotide-diphospho-sugar transferases"/>
    <property type="match status" value="1"/>
</dbReference>
<dbReference type="PANTHER" id="PTHR10859:SF91">
    <property type="entry name" value="DOLICHYL-PHOSPHATE BETA-GLUCOSYLTRANSFERASE"/>
    <property type="match status" value="1"/>
</dbReference>
<dbReference type="EC" id="2.4.-.-" evidence="2"/>
<dbReference type="InterPro" id="IPR001173">
    <property type="entry name" value="Glyco_trans_2-like"/>
</dbReference>
<comment type="caution">
    <text evidence="2">The sequence shown here is derived from an EMBL/GenBank/DDBJ whole genome shotgun (WGS) entry which is preliminary data.</text>
</comment>
<dbReference type="Pfam" id="PF00535">
    <property type="entry name" value="Glycos_transf_2"/>
    <property type="match status" value="1"/>
</dbReference>
<dbReference type="GO" id="GO:0016757">
    <property type="term" value="F:glycosyltransferase activity"/>
    <property type="evidence" value="ECO:0007669"/>
    <property type="project" value="UniProtKB-KW"/>
</dbReference>
<keyword evidence="3" id="KW-1185">Reference proteome</keyword>
<dbReference type="RefSeq" id="WP_381518780.1">
    <property type="nucleotide sequence ID" value="NZ_JBHULN010000001.1"/>
</dbReference>
<protein>
    <submittedName>
        <fullName evidence="2">Glycosyltransferase</fullName>
        <ecNumber evidence="2">2.4.-.-</ecNumber>
    </submittedName>
</protein>
<evidence type="ECO:0000313" key="3">
    <source>
        <dbReference type="Proteomes" id="UP001597469"/>
    </source>
</evidence>
<evidence type="ECO:0000313" key="2">
    <source>
        <dbReference type="EMBL" id="MFD2569556.1"/>
    </source>
</evidence>
<evidence type="ECO:0000259" key="1">
    <source>
        <dbReference type="Pfam" id="PF00535"/>
    </source>
</evidence>
<keyword evidence="2" id="KW-0808">Transferase</keyword>
<dbReference type="Gene3D" id="3.90.550.10">
    <property type="entry name" value="Spore Coat Polysaccharide Biosynthesis Protein SpsA, Chain A"/>
    <property type="match status" value="1"/>
</dbReference>
<dbReference type="Pfam" id="PF13489">
    <property type="entry name" value="Methyltransf_23"/>
    <property type="match status" value="1"/>
</dbReference>
<sequence>MNGPERDRWIRRNRYYYRCLVDFLRYNIPANSSVLEIGCGTGYVLDQLDPSRGVGIDVNQNLITYAQEKYPQHTFYTLDAKNLDVNDELFDYVVLSDTIGAFDDVQQVFSQLSKVCHANTRIIITYKNFLWTPALNVAEKVGLKMPEERQNWLDRDDIVNLLEIADLDVVRTGRKVLLPYYIPLLSWLFNQYIVNLPLFNRLGLFTFIVARSVDGLKPALEHSVSVIVPARNEKGNIEAIVRRTPKMGRHTELIFVEGNSTDDTWPEIQSICRKYQHIRDIKCVQQDGKGKGDAVRKGFGMASGDILMILDADMTVPPEDLPKFFDAIATGKGEYINGTRLVYPMEKEAMRTLNLIGNKFFSIAFSWLLNQRIKDTLCGTKVLSKTNYERLIRNRSYFGDFDPFGDFDLIFGAAKLNLKFVEIPIRYRARTYGETNISRFKHGWLLLKMTFFALNKIKFV</sequence>
<dbReference type="Proteomes" id="UP001597469">
    <property type="component" value="Unassembled WGS sequence"/>
</dbReference>
<dbReference type="Gene3D" id="3.40.50.150">
    <property type="entry name" value="Vaccinia Virus protein VP39"/>
    <property type="match status" value="1"/>
</dbReference>
<dbReference type="CDD" id="cd04179">
    <property type="entry name" value="DPM_DPG-synthase_like"/>
    <property type="match status" value="1"/>
</dbReference>
<accession>A0ABW5M0C9</accession>
<feature type="domain" description="Glycosyltransferase 2-like" evidence="1">
    <location>
        <begin position="225"/>
        <end position="371"/>
    </location>
</feature>
<reference evidence="3" key="1">
    <citation type="journal article" date="2019" name="Int. J. Syst. Evol. Microbiol.">
        <title>The Global Catalogue of Microorganisms (GCM) 10K type strain sequencing project: providing services to taxonomists for standard genome sequencing and annotation.</title>
        <authorList>
            <consortium name="The Broad Institute Genomics Platform"/>
            <consortium name="The Broad Institute Genome Sequencing Center for Infectious Disease"/>
            <person name="Wu L."/>
            <person name="Ma J."/>
        </authorList>
    </citation>
    <scope>NUCLEOTIDE SEQUENCE [LARGE SCALE GENOMIC DNA]</scope>
    <source>
        <strain evidence="3">KCTC 42805</strain>
    </source>
</reference>
<dbReference type="CDD" id="cd02440">
    <property type="entry name" value="AdoMet_MTases"/>
    <property type="match status" value="1"/>
</dbReference>
<name>A0ABW5M0C9_9BACT</name>
<dbReference type="InterPro" id="IPR029044">
    <property type="entry name" value="Nucleotide-diphossugar_trans"/>
</dbReference>
<gene>
    <name evidence="2" type="ORF">ACFSUS_02870</name>
</gene>